<evidence type="ECO:0000313" key="1">
    <source>
        <dbReference type="EMBL" id="KAJ8907263.1"/>
    </source>
</evidence>
<name>A0AAV8UXE0_9RHOD</name>
<dbReference type="EMBL" id="JAMWBK010000002">
    <property type="protein sequence ID" value="KAJ8907263.1"/>
    <property type="molecule type" value="Genomic_DNA"/>
</dbReference>
<accession>A0AAV8UXE0</accession>
<keyword evidence="2" id="KW-1185">Reference proteome</keyword>
<reference evidence="1 2" key="1">
    <citation type="journal article" date="2023" name="Nat. Commun.">
        <title>Origin of minicircular mitochondrial genomes in red algae.</title>
        <authorList>
            <person name="Lee Y."/>
            <person name="Cho C.H."/>
            <person name="Lee Y.M."/>
            <person name="Park S.I."/>
            <person name="Yang J.H."/>
            <person name="West J.A."/>
            <person name="Bhattacharya D."/>
            <person name="Yoon H.S."/>
        </authorList>
    </citation>
    <scope>NUCLEOTIDE SEQUENCE [LARGE SCALE GENOMIC DNA]</scope>
    <source>
        <strain evidence="1 2">CCMP1338</strain>
        <tissue evidence="1">Whole cell</tissue>
    </source>
</reference>
<gene>
    <name evidence="1" type="ORF">NDN08_007378</name>
</gene>
<dbReference type="Proteomes" id="UP001157974">
    <property type="component" value="Unassembled WGS sequence"/>
</dbReference>
<comment type="caution">
    <text evidence="1">The sequence shown here is derived from an EMBL/GenBank/DDBJ whole genome shotgun (WGS) entry which is preliminary data.</text>
</comment>
<sequence>MQSRDQCRGLGGVCSAIDDFLCPAARVPYLPEGDEFCACCGEDSCLDGFDCVGLDEPVCPGASVLLNQDGACTCACVAEGTCFAETENVCVTYYAYGLLNCDGATEPFRDENGFCACGCTATDTCVLEGSTDCIKTAEFNCSDSAEDPVRADDGTCSCEIQCPLGTCFVVNFGCINTGGSCNNNSAGFSGFLGRGADGLICDCCNPATSCIDEQTDVCVLLSEFACPSPSVVFAGNGGSCTCALP</sequence>
<dbReference type="AlphaFoldDB" id="A0AAV8UXE0"/>
<proteinExistence type="predicted"/>
<evidence type="ECO:0000313" key="2">
    <source>
        <dbReference type="Proteomes" id="UP001157974"/>
    </source>
</evidence>
<protein>
    <submittedName>
        <fullName evidence="1">Uncharacterized protein</fullName>
    </submittedName>
</protein>
<organism evidence="1 2">
    <name type="scientific">Rhodosorus marinus</name>
    <dbReference type="NCBI Taxonomy" id="101924"/>
    <lineage>
        <taxon>Eukaryota</taxon>
        <taxon>Rhodophyta</taxon>
        <taxon>Stylonematophyceae</taxon>
        <taxon>Stylonematales</taxon>
        <taxon>Stylonemataceae</taxon>
        <taxon>Rhodosorus</taxon>
    </lineage>
</organism>